<gene>
    <name evidence="2" type="primary">ZFP14</name>
</gene>
<keyword evidence="1" id="KW-1133">Transmembrane helix</keyword>
<dbReference type="OrthoDB" id="6591996at2759"/>
<evidence type="ECO:0000313" key="2">
    <source>
        <dbReference type="EMBL" id="CCQ43658.1"/>
    </source>
</evidence>
<sequence>MGNWFQDPPLMVKSEDAQVPCIKWHSMYLHITYSHLPVYFKLSLDHLYLSQCKYYVNSCYTVFFNLHYFYCILFLLFFFEYFLFEIG</sequence>
<dbReference type="EMBL" id="HF584161">
    <property type="protein sequence ID" value="CCQ43658.1"/>
    <property type="molecule type" value="Genomic_DNA"/>
</dbReference>
<keyword evidence="1" id="KW-0812">Transmembrane</keyword>
<name>L8EB30_HUMAN</name>
<accession>L8EB30</accession>
<reference evidence="2" key="1">
    <citation type="journal article" date="2013" name="PLoS ONE">
        <title>Direct detection of alternative open reading frames translation products in human significantly expands the proteome.</title>
        <authorList>
            <person name="Vanderperre B."/>
            <person name="Lucier J.-F."/>
            <person name="Motard J."/>
            <person name="Tremblay G."/>
            <person name="Vanderperre S."/>
            <person name="Wisztorski M."/>
            <person name="Salzet M."/>
            <person name="Boisvert F.-M."/>
            <person name="Roucou X."/>
        </authorList>
    </citation>
    <scope>NUCLEOTIDE SEQUENCE</scope>
</reference>
<evidence type="ECO:0000256" key="1">
    <source>
        <dbReference type="SAM" id="Phobius"/>
    </source>
</evidence>
<dbReference type="ChiTaRS" id="ZFP14">
    <property type="organism name" value="human"/>
</dbReference>
<protein>
    <submittedName>
        <fullName evidence="2">Alternative protein ZFP14</fullName>
    </submittedName>
</protein>
<dbReference type="AlphaFoldDB" id="L8EB30"/>
<keyword evidence="1" id="KW-0472">Membrane</keyword>
<organism evidence="2">
    <name type="scientific">Homo sapiens</name>
    <name type="common">Human</name>
    <dbReference type="NCBI Taxonomy" id="9606"/>
    <lineage>
        <taxon>Eukaryota</taxon>
        <taxon>Metazoa</taxon>
        <taxon>Chordata</taxon>
        <taxon>Craniata</taxon>
        <taxon>Vertebrata</taxon>
        <taxon>Euteleostomi</taxon>
        <taxon>Mammalia</taxon>
        <taxon>Eutheria</taxon>
        <taxon>Euarchontoglires</taxon>
        <taxon>Primates</taxon>
        <taxon>Haplorrhini</taxon>
        <taxon>Catarrhini</taxon>
        <taxon>Hominidae</taxon>
        <taxon>Homo</taxon>
    </lineage>
</organism>
<feature type="transmembrane region" description="Helical" evidence="1">
    <location>
        <begin position="67"/>
        <end position="84"/>
    </location>
</feature>
<proteinExistence type="predicted"/>